<proteinExistence type="predicted"/>
<reference evidence="1" key="1">
    <citation type="submission" date="2014-09" db="EMBL/GenBank/DDBJ databases">
        <authorList>
            <person name="Magalhaes I.L.F."/>
            <person name="Oliveira U."/>
            <person name="Santos F.R."/>
            <person name="Vidigal T.H.D.A."/>
            <person name="Brescovit A.D."/>
            <person name="Santos A.J."/>
        </authorList>
    </citation>
    <scope>NUCLEOTIDE SEQUENCE</scope>
    <source>
        <tissue evidence="1">Shoot tissue taken approximately 20 cm above the soil surface</tissue>
    </source>
</reference>
<reference evidence="1" key="2">
    <citation type="journal article" date="2015" name="Data Brief">
        <title>Shoot transcriptome of the giant reed, Arundo donax.</title>
        <authorList>
            <person name="Barrero R.A."/>
            <person name="Guerrero F.D."/>
            <person name="Moolhuijzen P."/>
            <person name="Goolsby J.A."/>
            <person name="Tidwell J."/>
            <person name="Bellgard S.E."/>
            <person name="Bellgard M.I."/>
        </authorList>
    </citation>
    <scope>NUCLEOTIDE SEQUENCE</scope>
    <source>
        <tissue evidence="1">Shoot tissue taken approximately 20 cm above the soil surface</tissue>
    </source>
</reference>
<sequence>MEPSILRVCVPIFCQCECRIISLCVIWYWSVCDDP</sequence>
<dbReference type="EMBL" id="GBRH01227484">
    <property type="protein sequence ID" value="JAD70411.1"/>
    <property type="molecule type" value="Transcribed_RNA"/>
</dbReference>
<name>A0A0A9C495_ARUDO</name>
<evidence type="ECO:0000313" key="1">
    <source>
        <dbReference type="EMBL" id="JAD70411.1"/>
    </source>
</evidence>
<accession>A0A0A9C495</accession>
<organism evidence="1">
    <name type="scientific">Arundo donax</name>
    <name type="common">Giant reed</name>
    <name type="synonym">Donax arundinaceus</name>
    <dbReference type="NCBI Taxonomy" id="35708"/>
    <lineage>
        <taxon>Eukaryota</taxon>
        <taxon>Viridiplantae</taxon>
        <taxon>Streptophyta</taxon>
        <taxon>Embryophyta</taxon>
        <taxon>Tracheophyta</taxon>
        <taxon>Spermatophyta</taxon>
        <taxon>Magnoliopsida</taxon>
        <taxon>Liliopsida</taxon>
        <taxon>Poales</taxon>
        <taxon>Poaceae</taxon>
        <taxon>PACMAD clade</taxon>
        <taxon>Arundinoideae</taxon>
        <taxon>Arundineae</taxon>
        <taxon>Arundo</taxon>
    </lineage>
</organism>
<dbReference type="AlphaFoldDB" id="A0A0A9C495"/>
<protein>
    <submittedName>
        <fullName evidence="1">Uncharacterized protein</fullName>
    </submittedName>
</protein>